<dbReference type="AlphaFoldDB" id="A0A3N2PUE3"/>
<dbReference type="GeneID" id="39582745"/>
<accession>A0A3N2PUE3</accession>
<protein>
    <submittedName>
        <fullName evidence="2">Uncharacterized protein</fullName>
    </submittedName>
</protein>
<keyword evidence="3" id="KW-1185">Reference proteome</keyword>
<gene>
    <name evidence="2" type="ORF">SODALDRAFT_360468</name>
</gene>
<dbReference type="Proteomes" id="UP000272025">
    <property type="component" value="Unassembled WGS sequence"/>
</dbReference>
<feature type="signal peptide" evidence="1">
    <location>
        <begin position="1"/>
        <end position="15"/>
    </location>
</feature>
<proteinExistence type="predicted"/>
<dbReference type="EMBL" id="ML119056">
    <property type="protein sequence ID" value="ROT38133.1"/>
    <property type="molecule type" value="Genomic_DNA"/>
</dbReference>
<sequence length="81" mass="9407">MGMILILTLLDHWLCKEPKMEGKRYAYFDFAQTDRLQRLSSSTPRDPERQDQLLALRGATRNHRVRIALVSQGAETIPMLH</sequence>
<reference evidence="2 3" key="1">
    <citation type="journal article" date="2018" name="Mol. Ecol.">
        <title>The obligate alkalophilic soda-lake fungus Sodiomyces alkalinus has shifted to a protein diet.</title>
        <authorList>
            <person name="Grum-Grzhimaylo A.A."/>
            <person name="Falkoski D.L."/>
            <person name="van den Heuvel J."/>
            <person name="Valero-Jimenez C.A."/>
            <person name="Min B."/>
            <person name="Choi I.G."/>
            <person name="Lipzen A."/>
            <person name="Daum C.G."/>
            <person name="Aanen D.K."/>
            <person name="Tsang A."/>
            <person name="Henrissat B."/>
            <person name="Bilanenko E.N."/>
            <person name="de Vries R.P."/>
            <person name="van Kan J.A.L."/>
            <person name="Grigoriev I.V."/>
            <person name="Debets A.J.M."/>
        </authorList>
    </citation>
    <scope>NUCLEOTIDE SEQUENCE [LARGE SCALE GENOMIC DNA]</scope>
    <source>
        <strain evidence="2 3">F11</strain>
    </source>
</reference>
<evidence type="ECO:0000313" key="2">
    <source>
        <dbReference type="EMBL" id="ROT38133.1"/>
    </source>
</evidence>
<organism evidence="2 3">
    <name type="scientific">Sodiomyces alkalinus (strain CBS 110278 / VKM F-3762 / F11)</name>
    <name type="common">Alkaliphilic filamentous fungus</name>
    <dbReference type="NCBI Taxonomy" id="1314773"/>
    <lineage>
        <taxon>Eukaryota</taxon>
        <taxon>Fungi</taxon>
        <taxon>Dikarya</taxon>
        <taxon>Ascomycota</taxon>
        <taxon>Pezizomycotina</taxon>
        <taxon>Sordariomycetes</taxon>
        <taxon>Hypocreomycetidae</taxon>
        <taxon>Glomerellales</taxon>
        <taxon>Plectosphaerellaceae</taxon>
        <taxon>Sodiomyces</taxon>
    </lineage>
</organism>
<name>A0A3N2PUE3_SODAK</name>
<evidence type="ECO:0000313" key="3">
    <source>
        <dbReference type="Proteomes" id="UP000272025"/>
    </source>
</evidence>
<evidence type="ECO:0000256" key="1">
    <source>
        <dbReference type="SAM" id="SignalP"/>
    </source>
</evidence>
<keyword evidence="1" id="KW-0732">Signal</keyword>
<feature type="chain" id="PRO_5017996066" evidence="1">
    <location>
        <begin position="16"/>
        <end position="81"/>
    </location>
</feature>
<dbReference type="RefSeq" id="XP_028465939.1">
    <property type="nucleotide sequence ID" value="XM_028614267.1"/>
</dbReference>